<dbReference type="NCBIfam" id="NF005559">
    <property type="entry name" value="PRK07231.1"/>
    <property type="match status" value="1"/>
</dbReference>
<protein>
    <submittedName>
        <fullName evidence="3">SDR family NAD(P)-dependent oxidoreductase</fullName>
    </submittedName>
</protein>
<dbReference type="AlphaFoldDB" id="A0A367YX46"/>
<comment type="similarity">
    <text evidence="1">Belongs to the short-chain dehydrogenases/reductases (SDR) family.</text>
</comment>
<name>A0A367YX46_9ACTN</name>
<dbReference type="Gene3D" id="3.40.50.720">
    <property type="entry name" value="NAD(P)-binding Rossmann-like Domain"/>
    <property type="match status" value="1"/>
</dbReference>
<dbReference type="RefSeq" id="WP_114126017.1">
    <property type="nucleotide sequence ID" value="NZ_QOUI01000003.1"/>
</dbReference>
<dbReference type="PANTHER" id="PTHR42760">
    <property type="entry name" value="SHORT-CHAIN DEHYDROGENASES/REDUCTASES FAMILY MEMBER"/>
    <property type="match status" value="1"/>
</dbReference>
<dbReference type="SUPFAM" id="SSF51735">
    <property type="entry name" value="NAD(P)-binding Rossmann-fold domains"/>
    <property type="match status" value="1"/>
</dbReference>
<dbReference type="EMBL" id="QOUI01000003">
    <property type="protein sequence ID" value="RCK70473.1"/>
    <property type="molecule type" value="Genomic_DNA"/>
</dbReference>
<dbReference type="GO" id="GO:0016616">
    <property type="term" value="F:oxidoreductase activity, acting on the CH-OH group of donors, NAD or NADP as acceptor"/>
    <property type="evidence" value="ECO:0007669"/>
    <property type="project" value="TreeGrafter"/>
</dbReference>
<dbReference type="Proteomes" id="UP000252770">
    <property type="component" value="Unassembled WGS sequence"/>
</dbReference>
<evidence type="ECO:0000313" key="3">
    <source>
        <dbReference type="EMBL" id="RCK70473.1"/>
    </source>
</evidence>
<evidence type="ECO:0000313" key="4">
    <source>
        <dbReference type="Proteomes" id="UP000252770"/>
    </source>
</evidence>
<accession>A0A367YX46</accession>
<keyword evidence="4" id="KW-1185">Reference proteome</keyword>
<dbReference type="PRINTS" id="PR00081">
    <property type="entry name" value="GDHRDH"/>
</dbReference>
<reference evidence="3 4" key="1">
    <citation type="submission" date="2018-07" db="EMBL/GenBank/DDBJ databases">
        <title>Desertimonas flava gen. nov. sp. nov.</title>
        <authorList>
            <person name="Liu S."/>
        </authorList>
    </citation>
    <scope>NUCLEOTIDE SEQUENCE [LARGE SCALE GENOMIC DNA]</scope>
    <source>
        <strain evidence="3 4">16Sb5-5</strain>
    </source>
</reference>
<dbReference type="PANTHER" id="PTHR42760:SF133">
    <property type="entry name" value="3-OXOACYL-[ACYL-CARRIER-PROTEIN] REDUCTASE"/>
    <property type="match status" value="1"/>
</dbReference>
<dbReference type="InterPro" id="IPR036291">
    <property type="entry name" value="NAD(P)-bd_dom_sf"/>
</dbReference>
<evidence type="ECO:0000256" key="1">
    <source>
        <dbReference type="ARBA" id="ARBA00006484"/>
    </source>
</evidence>
<evidence type="ECO:0000256" key="2">
    <source>
        <dbReference type="ARBA" id="ARBA00023002"/>
    </source>
</evidence>
<keyword evidence="2" id="KW-0560">Oxidoreductase</keyword>
<comment type="caution">
    <text evidence="3">The sequence shown here is derived from an EMBL/GenBank/DDBJ whole genome shotgun (WGS) entry which is preliminary data.</text>
</comment>
<dbReference type="InterPro" id="IPR002347">
    <property type="entry name" value="SDR_fam"/>
</dbReference>
<sequence>MRSVTTDQGRFADRVALVTGAGNGIGRACARRLSAEGATVVVADLDEAAAGAVADELTGTGARALAVAMDVTSAESVDRAVAGAVDAFGGLDVLVSCAGGTFSHPPLPGTSDEDWLANLELNLMGVVRVVRASLPHLLPRRGNVVSIGSVNGLGSFGSEPYSAAKAALVNLTANLSTAHGPAGVRVNLVMPGTVRTRVWDDQPESLAELTAAYPLGRAGEPEDIAAAVAFLASDDASWISGVVLPVDGGLMAAGPLRRRGA</sequence>
<proteinExistence type="inferred from homology"/>
<gene>
    <name evidence="3" type="ORF">DT076_06330</name>
</gene>
<dbReference type="FunFam" id="3.40.50.720:FF:000084">
    <property type="entry name" value="Short-chain dehydrogenase reductase"/>
    <property type="match status" value="1"/>
</dbReference>
<organism evidence="3 4">
    <name type="scientific">Desertihabitans brevis</name>
    <dbReference type="NCBI Taxonomy" id="2268447"/>
    <lineage>
        <taxon>Bacteria</taxon>
        <taxon>Bacillati</taxon>
        <taxon>Actinomycetota</taxon>
        <taxon>Actinomycetes</taxon>
        <taxon>Propionibacteriales</taxon>
        <taxon>Propionibacteriaceae</taxon>
        <taxon>Desertihabitans</taxon>
    </lineage>
</organism>
<dbReference type="PRINTS" id="PR00080">
    <property type="entry name" value="SDRFAMILY"/>
</dbReference>
<dbReference type="Pfam" id="PF13561">
    <property type="entry name" value="adh_short_C2"/>
    <property type="match status" value="1"/>
</dbReference>